<organism evidence="4 5">
    <name type="scientific">Haloferax massiliensis</name>
    <dbReference type="NCBI Taxonomy" id="1476858"/>
    <lineage>
        <taxon>Archaea</taxon>
        <taxon>Methanobacteriati</taxon>
        <taxon>Methanobacteriota</taxon>
        <taxon>Stenosarchaea group</taxon>
        <taxon>Halobacteria</taxon>
        <taxon>Halobacteriales</taxon>
        <taxon>Haloferacaceae</taxon>
        <taxon>Haloferax</taxon>
    </lineage>
</organism>
<feature type="compositionally biased region" description="Acidic residues" evidence="1">
    <location>
        <begin position="293"/>
        <end position="304"/>
    </location>
</feature>
<dbReference type="InterPro" id="IPR058438">
    <property type="entry name" value="DUF8125"/>
</dbReference>
<evidence type="ECO:0000256" key="1">
    <source>
        <dbReference type="SAM" id="MobiDB-lite"/>
    </source>
</evidence>
<dbReference type="Pfam" id="PF26446">
    <property type="entry name" value="DUF8125"/>
    <property type="match status" value="1"/>
</dbReference>
<evidence type="ECO:0000259" key="3">
    <source>
        <dbReference type="Pfam" id="PF26447"/>
    </source>
</evidence>
<gene>
    <name evidence="4" type="ORF">BN996_01548</name>
</gene>
<protein>
    <recommendedName>
        <fullName evidence="3">DUF8125 domain-containing protein</fullName>
    </recommendedName>
</protein>
<feature type="domain" description="DUF8125" evidence="3">
    <location>
        <begin position="172"/>
        <end position="224"/>
    </location>
</feature>
<dbReference type="Proteomes" id="UP000198902">
    <property type="component" value="Unassembled WGS sequence"/>
</dbReference>
<keyword evidence="5" id="KW-1185">Reference proteome</keyword>
<feature type="compositionally biased region" description="Low complexity" evidence="1">
    <location>
        <begin position="307"/>
        <end position="320"/>
    </location>
</feature>
<evidence type="ECO:0000313" key="4">
    <source>
        <dbReference type="EMBL" id="CQR50071.1"/>
    </source>
</evidence>
<dbReference type="InterPro" id="IPR058439">
    <property type="entry name" value="DUF8126"/>
</dbReference>
<proteinExistence type="predicted"/>
<dbReference type="EMBL" id="CSTE01000002">
    <property type="protein sequence ID" value="CQR50071.1"/>
    <property type="molecule type" value="Genomic_DNA"/>
</dbReference>
<evidence type="ECO:0000313" key="5">
    <source>
        <dbReference type="Proteomes" id="UP000198902"/>
    </source>
</evidence>
<keyword evidence="2" id="KW-0472">Membrane</keyword>
<feature type="region of interest" description="Disordered" evidence="1">
    <location>
        <begin position="293"/>
        <end position="335"/>
    </location>
</feature>
<keyword evidence="2" id="KW-1133">Transmembrane helix</keyword>
<name>A0A0D6JQA2_9EURY</name>
<feature type="domain" description="DUF8125" evidence="3">
    <location>
        <begin position="231"/>
        <end position="293"/>
    </location>
</feature>
<feature type="region of interest" description="Disordered" evidence="1">
    <location>
        <begin position="1"/>
        <end position="28"/>
    </location>
</feature>
<feature type="transmembrane region" description="Helical" evidence="2">
    <location>
        <begin position="47"/>
        <end position="66"/>
    </location>
</feature>
<evidence type="ECO:0000256" key="2">
    <source>
        <dbReference type="SAM" id="Phobius"/>
    </source>
</evidence>
<accession>A0A0D6JQA2</accession>
<reference evidence="5" key="1">
    <citation type="submission" date="2015-03" db="EMBL/GenBank/DDBJ databases">
        <authorList>
            <person name="Urmite Genomes"/>
        </authorList>
    </citation>
    <scope>NUCLEOTIDE SEQUENCE [LARGE SCALE GENOMIC DNA]</scope>
    <source>
        <strain evidence="5">Arc-Hr</strain>
    </source>
</reference>
<sequence length="335" mass="36571">MSDDAESSAEAQRETPDEPEMGAASTTVAPDRDAGRLVTAFVWVMRYGVHLAVAGSLLLVGLVLVFDVRVPRSLQIIGLTAGLSAVIAGRWVGGQAVDLMGGPQMMWLVDLDLLDRDGAGVYTCPTPRWSEWTVVDGQLWWATPNLAFGRGVDLDAREVAGTWVGSLPDPVLARALEYLRYNRKQLEPKARKGESLEINSFAIVRAAAVKTVKHVVRTFEKGALEYLRYNRKQLEPKARKGESLEINSFAIVRAAAVKTVKHVVRTFEKGALPDDGDALHAEIDSVLEDFDLDGSDSIFDEDPTEWAPGDGDPAPDPLADLDQRRKQHAANGESE</sequence>
<dbReference type="AlphaFoldDB" id="A0A0D6JQA2"/>
<dbReference type="Pfam" id="PF26447">
    <property type="entry name" value="DUF8126"/>
    <property type="match status" value="2"/>
</dbReference>
<keyword evidence="2" id="KW-0812">Transmembrane</keyword>